<dbReference type="InterPro" id="IPR006680">
    <property type="entry name" value="Amidohydro-rel"/>
</dbReference>
<dbReference type="InterPro" id="IPR032466">
    <property type="entry name" value="Metal_Hydrolase"/>
</dbReference>
<comment type="caution">
    <text evidence="10">The sequence shown here is derived from an EMBL/GenBank/DDBJ whole genome shotgun (WGS) entry which is preliminary data.</text>
</comment>
<gene>
    <name evidence="10" type="primary">guaD</name>
    <name evidence="10" type="ORF">DCF15_21385</name>
</gene>
<dbReference type="SUPFAM" id="SSF51338">
    <property type="entry name" value="Composite domain of metallo-dependent hydrolases"/>
    <property type="match status" value="1"/>
</dbReference>
<keyword evidence="4 8" id="KW-0479">Metal-binding</keyword>
<reference evidence="10 11" key="2">
    <citation type="submission" date="2018-06" db="EMBL/GenBank/DDBJ databases">
        <title>Metagenomic assembly of (sub)arctic Cyanobacteria and their associated microbiome from non-axenic cultures.</title>
        <authorList>
            <person name="Baurain D."/>
        </authorList>
    </citation>
    <scope>NUCLEOTIDE SEQUENCE [LARGE SCALE GENOMIC DNA]</scope>
    <source>
        <strain evidence="10">ULC027bin1</strain>
    </source>
</reference>
<evidence type="ECO:0000259" key="9">
    <source>
        <dbReference type="Pfam" id="PF01979"/>
    </source>
</evidence>
<comment type="pathway">
    <text evidence="1 8">Purine metabolism; guanine degradation; xanthine from guanine: step 1/1.</text>
</comment>
<evidence type="ECO:0000256" key="3">
    <source>
        <dbReference type="ARBA" id="ARBA00012781"/>
    </source>
</evidence>
<comment type="cofactor">
    <cofactor evidence="8">
        <name>Zn(2+)</name>
        <dbReference type="ChEBI" id="CHEBI:29105"/>
    </cofactor>
    <text evidence="8">Binds 1 zinc ion per subunit.</text>
</comment>
<dbReference type="PANTHER" id="PTHR11271:SF6">
    <property type="entry name" value="GUANINE DEAMINASE"/>
    <property type="match status" value="1"/>
</dbReference>
<dbReference type="CDD" id="cd01303">
    <property type="entry name" value="GDEase"/>
    <property type="match status" value="1"/>
</dbReference>
<sequence>MPPTAIRGPFLHLIDDPFYRPISDCLRYLPDGLMVVENGIIVEIGPYAELKNRYAQLPLTHYPNKIIVPGFIDTHVHFPQTEIIAAYGEQLLTWLDRYIFPTEQKFSDRAYALTVAEHFLDELLRHGTTTALVFTSVYPQSTDAFFEAAQARNLRMIAGKVLMDRHAPEALLDTPDTAYSDSRQLIEKWHQQDRLLYAVTPRFAITSTPEQLRAAGRLLQDFPDVYMHTHLSENTAEIAWTNELFPEAGSYLGVYDQAGLLGKRSVFAHGVHLSETELCRLSECECAIAHCPTSNLFLGSGLFPLHQAKNPDRPVKVALGTDVGAGTSFSLLRTGGEAYKVAQLQQQSLDPFQALFLATLGGAQALCLEDKIGSFIPGKEADFIVLDPQATPTLAFRNQPYLSVLNPALNSALNSELSEADADDRSHQGDIANERQMADLRSLIFSLFILGDERAIHATHIAGMLV</sequence>
<dbReference type="UniPathway" id="UPA00603">
    <property type="reaction ID" value="UER00660"/>
</dbReference>
<dbReference type="InterPro" id="IPR051607">
    <property type="entry name" value="Metallo-dep_hydrolases"/>
</dbReference>
<dbReference type="AlphaFoldDB" id="A0A2W4YE83"/>
<evidence type="ECO:0000256" key="4">
    <source>
        <dbReference type="ARBA" id="ARBA00022723"/>
    </source>
</evidence>
<keyword evidence="6 8" id="KW-0862">Zinc</keyword>
<name>A0A2W4YE83_9CYAN</name>
<comment type="function">
    <text evidence="8">Catalyzes the hydrolytic deamination of guanine, producing xanthine and ammonia.</text>
</comment>
<keyword evidence="5 8" id="KW-0378">Hydrolase</keyword>
<dbReference type="PANTHER" id="PTHR11271">
    <property type="entry name" value="GUANINE DEAMINASE"/>
    <property type="match status" value="1"/>
</dbReference>
<accession>A0A2W4YE83</accession>
<dbReference type="GO" id="GO:0008892">
    <property type="term" value="F:guanine deaminase activity"/>
    <property type="evidence" value="ECO:0007669"/>
    <property type="project" value="UniProtKB-UniRule"/>
</dbReference>
<comment type="catalytic activity">
    <reaction evidence="8">
        <text>guanine + H2O + H(+) = xanthine + NH4(+)</text>
        <dbReference type="Rhea" id="RHEA:14665"/>
        <dbReference type="ChEBI" id="CHEBI:15377"/>
        <dbReference type="ChEBI" id="CHEBI:15378"/>
        <dbReference type="ChEBI" id="CHEBI:16235"/>
        <dbReference type="ChEBI" id="CHEBI:17712"/>
        <dbReference type="ChEBI" id="CHEBI:28938"/>
        <dbReference type="EC" id="3.5.4.3"/>
    </reaction>
</comment>
<dbReference type="Gene3D" id="2.30.40.10">
    <property type="entry name" value="Urease, subunit C, domain 1"/>
    <property type="match status" value="1"/>
</dbReference>
<dbReference type="GO" id="GO:0008270">
    <property type="term" value="F:zinc ion binding"/>
    <property type="evidence" value="ECO:0007669"/>
    <property type="project" value="UniProtKB-UniRule"/>
</dbReference>
<dbReference type="GO" id="GO:0005829">
    <property type="term" value="C:cytosol"/>
    <property type="evidence" value="ECO:0007669"/>
    <property type="project" value="TreeGrafter"/>
</dbReference>
<feature type="domain" description="Amidohydrolase-related" evidence="9">
    <location>
        <begin position="66"/>
        <end position="397"/>
    </location>
</feature>
<dbReference type="InterPro" id="IPR014311">
    <property type="entry name" value="Guanine_deaminase"/>
</dbReference>
<evidence type="ECO:0000256" key="6">
    <source>
        <dbReference type="ARBA" id="ARBA00022833"/>
    </source>
</evidence>
<dbReference type="NCBIfam" id="TIGR02967">
    <property type="entry name" value="guan_deamin"/>
    <property type="match status" value="1"/>
</dbReference>
<dbReference type="EMBL" id="QBMP01000350">
    <property type="protein sequence ID" value="PZO45601.1"/>
    <property type="molecule type" value="Genomic_DNA"/>
</dbReference>
<evidence type="ECO:0000256" key="1">
    <source>
        <dbReference type="ARBA" id="ARBA00004984"/>
    </source>
</evidence>
<dbReference type="EC" id="3.5.4.3" evidence="3 7"/>
<organism evidence="10 11">
    <name type="scientific">Phormidesmis priestleyi</name>
    <dbReference type="NCBI Taxonomy" id="268141"/>
    <lineage>
        <taxon>Bacteria</taxon>
        <taxon>Bacillati</taxon>
        <taxon>Cyanobacteriota</taxon>
        <taxon>Cyanophyceae</taxon>
        <taxon>Leptolyngbyales</taxon>
        <taxon>Leptolyngbyaceae</taxon>
        <taxon>Phormidesmis</taxon>
    </lineage>
</organism>
<dbReference type="NCBIfam" id="NF006679">
    <property type="entry name" value="PRK09228.1"/>
    <property type="match status" value="1"/>
</dbReference>
<dbReference type="Pfam" id="PF01979">
    <property type="entry name" value="Amidohydro_1"/>
    <property type="match status" value="1"/>
</dbReference>
<evidence type="ECO:0000313" key="10">
    <source>
        <dbReference type="EMBL" id="PZO45601.1"/>
    </source>
</evidence>
<evidence type="ECO:0000313" key="11">
    <source>
        <dbReference type="Proteomes" id="UP000249794"/>
    </source>
</evidence>
<comment type="similarity">
    <text evidence="2 8">Belongs to the metallo-dependent hydrolases superfamily. ATZ/TRZ family.</text>
</comment>
<evidence type="ECO:0000256" key="5">
    <source>
        <dbReference type="ARBA" id="ARBA00022801"/>
    </source>
</evidence>
<dbReference type="Proteomes" id="UP000249794">
    <property type="component" value="Unassembled WGS sequence"/>
</dbReference>
<dbReference type="FunFam" id="3.20.20.140:FF:000022">
    <property type="entry name" value="Guanine deaminase"/>
    <property type="match status" value="1"/>
</dbReference>
<protein>
    <recommendedName>
        <fullName evidence="3 7">Guanine deaminase</fullName>
        <shortName evidence="8">Guanase</shortName>
        <ecNumber evidence="3 7">3.5.4.3</ecNumber>
    </recommendedName>
    <alternativeName>
        <fullName evidence="8">Guanine aminohydrolase</fullName>
    </alternativeName>
</protein>
<dbReference type="GO" id="GO:0006147">
    <property type="term" value="P:guanine catabolic process"/>
    <property type="evidence" value="ECO:0007669"/>
    <property type="project" value="UniProtKB-UniRule"/>
</dbReference>
<dbReference type="SUPFAM" id="SSF51556">
    <property type="entry name" value="Metallo-dependent hydrolases"/>
    <property type="match status" value="1"/>
</dbReference>
<evidence type="ECO:0000256" key="2">
    <source>
        <dbReference type="ARBA" id="ARBA00006745"/>
    </source>
</evidence>
<dbReference type="Gene3D" id="3.20.20.140">
    <property type="entry name" value="Metal-dependent hydrolases"/>
    <property type="match status" value="1"/>
</dbReference>
<evidence type="ECO:0000256" key="8">
    <source>
        <dbReference type="RuleBase" id="RU366009"/>
    </source>
</evidence>
<evidence type="ECO:0000256" key="7">
    <source>
        <dbReference type="NCBIfam" id="TIGR02967"/>
    </source>
</evidence>
<reference evidence="11" key="1">
    <citation type="submission" date="2018-04" db="EMBL/GenBank/DDBJ databases">
        <authorList>
            <person name="Cornet L."/>
        </authorList>
    </citation>
    <scope>NUCLEOTIDE SEQUENCE [LARGE SCALE GENOMIC DNA]</scope>
</reference>
<proteinExistence type="inferred from homology"/>
<dbReference type="InterPro" id="IPR011059">
    <property type="entry name" value="Metal-dep_hydrolase_composite"/>
</dbReference>